<evidence type="ECO:0000256" key="4">
    <source>
        <dbReference type="ARBA" id="ARBA00022741"/>
    </source>
</evidence>
<dbReference type="PANTHER" id="PTHR47971:SF8">
    <property type="entry name" value="KINESIN-LIKE PROTEIN"/>
    <property type="match status" value="1"/>
</dbReference>
<dbReference type="PROSITE" id="PS50105">
    <property type="entry name" value="SAM_DOMAIN"/>
    <property type="match status" value="1"/>
</dbReference>
<dbReference type="GO" id="GO:0005524">
    <property type="term" value="F:ATP binding"/>
    <property type="evidence" value="ECO:0007669"/>
    <property type="project" value="UniProtKB-UniRule"/>
</dbReference>
<protein>
    <recommendedName>
        <fullName evidence="10">Kinesin-like protein</fullName>
    </recommendedName>
</protein>
<feature type="compositionally biased region" description="Polar residues" evidence="11">
    <location>
        <begin position="309"/>
        <end position="321"/>
    </location>
</feature>
<organism evidence="15 16">
    <name type="scientific">Fistulifera solaris</name>
    <name type="common">Oleaginous diatom</name>
    <dbReference type="NCBI Taxonomy" id="1519565"/>
    <lineage>
        <taxon>Eukaryota</taxon>
        <taxon>Sar</taxon>
        <taxon>Stramenopiles</taxon>
        <taxon>Ochrophyta</taxon>
        <taxon>Bacillariophyta</taxon>
        <taxon>Bacillariophyceae</taxon>
        <taxon>Bacillariophycidae</taxon>
        <taxon>Naviculales</taxon>
        <taxon>Naviculaceae</taxon>
        <taxon>Fistulifera</taxon>
    </lineage>
</organism>
<accession>A0A1Z5KT23</accession>
<dbReference type="CDD" id="cd01367">
    <property type="entry name" value="KISc_KIF2_like"/>
    <property type="match status" value="1"/>
</dbReference>
<dbReference type="PANTHER" id="PTHR47971">
    <property type="entry name" value="KINESIN-RELATED PROTEIN 6"/>
    <property type="match status" value="1"/>
</dbReference>
<dbReference type="SMART" id="SM00129">
    <property type="entry name" value="KISc"/>
    <property type="match status" value="1"/>
</dbReference>
<feature type="region of interest" description="Disordered" evidence="11">
    <location>
        <begin position="286"/>
        <end position="349"/>
    </location>
</feature>
<dbReference type="Pfam" id="PF00225">
    <property type="entry name" value="Kinesin"/>
    <property type="match status" value="1"/>
</dbReference>
<feature type="binding site" evidence="9">
    <location>
        <begin position="482"/>
        <end position="489"/>
    </location>
    <ligand>
        <name>ATP</name>
        <dbReference type="ChEBI" id="CHEBI:30616"/>
    </ligand>
</feature>
<evidence type="ECO:0000256" key="1">
    <source>
        <dbReference type="ARBA" id="ARBA00004245"/>
    </source>
</evidence>
<evidence type="ECO:0000259" key="14">
    <source>
        <dbReference type="PROSITE" id="PS50105"/>
    </source>
</evidence>
<comment type="caution">
    <text evidence="15">The sequence shown here is derived from an EMBL/GenBank/DDBJ whole genome shotgun (WGS) entry which is preliminary data.</text>
</comment>
<dbReference type="PROSITE" id="PS50067">
    <property type="entry name" value="KINESIN_MOTOR_2"/>
    <property type="match status" value="1"/>
</dbReference>
<comment type="subcellular location">
    <subcellularLocation>
        <location evidence="1">Cytoplasm</location>
        <location evidence="1">Cytoskeleton</location>
    </subcellularLocation>
</comment>
<feature type="chain" id="PRO_5012554844" description="Kinesin-like protein" evidence="12">
    <location>
        <begin position="17"/>
        <end position="891"/>
    </location>
</feature>
<keyword evidence="2" id="KW-0963">Cytoplasm</keyword>
<dbReference type="PROSITE" id="PS00411">
    <property type="entry name" value="KINESIN_MOTOR_1"/>
    <property type="match status" value="1"/>
</dbReference>
<evidence type="ECO:0000256" key="8">
    <source>
        <dbReference type="ARBA" id="ARBA00061030"/>
    </source>
</evidence>
<sequence length="891" mass="98273">MGLVATWLNGIGLSYAVPTFHAAGIDNPAALAQLDVSHFEALGVKDGEDRRKLFFLVQRIKMACDKSDQTSSEVDSVLAKTMGPSLSLNASQAVEPDLDMIQSSQSSSQQSSKEHRQEEIVPVATQSPRPMRRHEHSDLTTDDDDVFLENKASLSNQKEENSKPVKDSTDLEPTAVSVEELPANTVTTRRTSRRIAEQKPVSERQSKLAAPGKRSSSLNRLSVDTESKITSRRTTGLGPTDPRSIPMRVNKRLSVIPAEAVAPMSPLGELLADKIDTKALSDLPSVQLSDSHDHLSVSTSSSSGDKPQASRQSRFSRSYTNPDIGRPSLGGNHQQRSSSMNGRVSVQGRKVDTSFKAQIEKLRQENIQEYELFGKPDANQEAYDDNMRIRVMVRKRPMSRSEIVAAGDVDVIHPFDHGSYGRLLVYNPKTKVDLTKTIEALSFSFDNVFDETSTNAQIYETAIRGMIPNLFDGQWASIFAYGQTGSGKTFTMMGSTVTGLSENTFDPSNLGLYYMAALDLFQAIRTPGFEHFGIRASLFEIYGGKLYDLLNDKEQVKCLEDSAGRVCFPGLTEHDVYSADELMDIIDQGSSIRATGSTSRNADSSRSHAVLQLHLVETTQNGKHQSEFSRLTFIDLAGSERGADTATASRATRLEGSDINTSLLALKEVIRALATGDSMAHVPFRGSRLTQVLKESFVGENSQSVMIACVSPNIGNVEPTLNTLRYADRVKERNSETGELSAAVASNMRRKVNVRQPPPSKINLMKRSSSIETDNSEMLEELLASPKQAERPTSVDIDYSNLPEDNKCRELANELIMEHKRIMSEMLAMVKDEMTIVNQADADHEGLKEYVSQLNAVHEQQLSHIAILREHLLAYRIAQTGGDDSFEDLRD</sequence>
<dbReference type="InterPro" id="IPR019821">
    <property type="entry name" value="Kinesin_motor_CS"/>
</dbReference>
<dbReference type="SUPFAM" id="SSF47769">
    <property type="entry name" value="SAM/Pointed domain"/>
    <property type="match status" value="1"/>
</dbReference>
<feature type="compositionally biased region" description="Polar residues" evidence="11">
    <location>
        <begin position="331"/>
        <end position="344"/>
    </location>
</feature>
<evidence type="ECO:0000256" key="3">
    <source>
        <dbReference type="ARBA" id="ARBA00022701"/>
    </source>
</evidence>
<evidence type="ECO:0000313" key="15">
    <source>
        <dbReference type="EMBL" id="GAX29456.1"/>
    </source>
</evidence>
<dbReference type="Proteomes" id="UP000198406">
    <property type="component" value="Unassembled WGS sequence"/>
</dbReference>
<proteinExistence type="inferred from homology"/>
<evidence type="ECO:0000256" key="5">
    <source>
        <dbReference type="ARBA" id="ARBA00022840"/>
    </source>
</evidence>
<evidence type="ECO:0000256" key="11">
    <source>
        <dbReference type="SAM" id="MobiDB-lite"/>
    </source>
</evidence>
<evidence type="ECO:0000256" key="6">
    <source>
        <dbReference type="ARBA" id="ARBA00023175"/>
    </source>
</evidence>
<dbReference type="AlphaFoldDB" id="A0A1Z5KT23"/>
<keyword evidence="5 9" id="KW-0067">ATP-binding</keyword>
<evidence type="ECO:0000256" key="7">
    <source>
        <dbReference type="ARBA" id="ARBA00023212"/>
    </source>
</evidence>
<keyword evidence="6 9" id="KW-0505">Motor protein</keyword>
<dbReference type="GO" id="GO:0007019">
    <property type="term" value="P:microtubule depolymerization"/>
    <property type="evidence" value="ECO:0007669"/>
    <property type="project" value="TreeGrafter"/>
</dbReference>
<feature type="signal peptide" evidence="12">
    <location>
        <begin position="1"/>
        <end position="16"/>
    </location>
</feature>
<dbReference type="EMBL" id="BDSP01000289">
    <property type="protein sequence ID" value="GAX29456.1"/>
    <property type="molecule type" value="Genomic_DNA"/>
</dbReference>
<evidence type="ECO:0000259" key="13">
    <source>
        <dbReference type="PROSITE" id="PS50067"/>
    </source>
</evidence>
<keyword evidence="3 10" id="KW-0493">Microtubule</keyword>
<comment type="similarity">
    <text evidence="8">Belongs to the TRAFAC class myosin-kinesin ATPase superfamily. Kinesin family. KIN-13 subfamily.</text>
</comment>
<dbReference type="GO" id="GO:0007018">
    <property type="term" value="P:microtubule-based movement"/>
    <property type="evidence" value="ECO:0007669"/>
    <property type="project" value="InterPro"/>
</dbReference>
<feature type="compositionally biased region" description="Low complexity" evidence="11">
    <location>
        <begin position="102"/>
        <end position="111"/>
    </location>
</feature>
<dbReference type="InParanoid" id="A0A1Z5KT23"/>
<dbReference type="InterPro" id="IPR013761">
    <property type="entry name" value="SAM/pointed_sf"/>
</dbReference>
<dbReference type="OrthoDB" id="3176171at2759"/>
<keyword evidence="16" id="KW-1185">Reference proteome</keyword>
<dbReference type="SUPFAM" id="SSF52540">
    <property type="entry name" value="P-loop containing nucleoside triphosphate hydrolases"/>
    <property type="match status" value="1"/>
</dbReference>
<feature type="domain" description="SAM" evidence="14">
    <location>
        <begin position="1"/>
        <end position="63"/>
    </location>
</feature>
<dbReference type="FunFam" id="3.40.850.10:FF:000012">
    <property type="entry name" value="Kinesin-like protein"/>
    <property type="match status" value="1"/>
</dbReference>
<evidence type="ECO:0000256" key="12">
    <source>
        <dbReference type="SAM" id="SignalP"/>
    </source>
</evidence>
<reference evidence="15 16" key="1">
    <citation type="journal article" date="2015" name="Plant Cell">
        <title>Oil accumulation by the oleaginous diatom Fistulifera solaris as revealed by the genome and transcriptome.</title>
        <authorList>
            <person name="Tanaka T."/>
            <person name="Maeda Y."/>
            <person name="Veluchamy A."/>
            <person name="Tanaka M."/>
            <person name="Abida H."/>
            <person name="Marechal E."/>
            <person name="Bowler C."/>
            <person name="Muto M."/>
            <person name="Sunaga Y."/>
            <person name="Tanaka M."/>
            <person name="Yoshino T."/>
            <person name="Taniguchi T."/>
            <person name="Fukuda Y."/>
            <person name="Nemoto M."/>
            <person name="Matsumoto M."/>
            <person name="Wong P.S."/>
            <person name="Aburatani S."/>
            <person name="Fujibuchi W."/>
        </authorList>
    </citation>
    <scope>NUCLEOTIDE SEQUENCE [LARGE SCALE GENOMIC DNA]</scope>
    <source>
        <strain evidence="15 16">JPCC DA0580</strain>
    </source>
</reference>
<evidence type="ECO:0000256" key="2">
    <source>
        <dbReference type="ARBA" id="ARBA00022490"/>
    </source>
</evidence>
<evidence type="ECO:0000313" key="16">
    <source>
        <dbReference type="Proteomes" id="UP000198406"/>
    </source>
</evidence>
<dbReference type="GO" id="GO:0008017">
    <property type="term" value="F:microtubule binding"/>
    <property type="evidence" value="ECO:0007669"/>
    <property type="project" value="InterPro"/>
</dbReference>
<evidence type="ECO:0000256" key="10">
    <source>
        <dbReference type="RuleBase" id="RU000394"/>
    </source>
</evidence>
<keyword evidence="7" id="KW-0206">Cytoskeleton</keyword>
<dbReference type="InterPro" id="IPR001660">
    <property type="entry name" value="SAM"/>
</dbReference>
<feature type="compositionally biased region" description="Basic and acidic residues" evidence="11">
    <location>
        <begin position="194"/>
        <end position="206"/>
    </location>
</feature>
<evidence type="ECO:0000256" key="9">
    <source>
        <dbReference type="PROSITE-ProRule" id="PRU00283"/>
    </source>
</evidence>
<dbReference type="InterPro" id="IPR001752">
    <property type="entry name" value="Kinesin_motor_dom"/>
</dbReference>
<dbReference type="GO" id="GO:0003777">
    <property type="term" value="F:microtubule motor activity"/>
    <property type="evidence" value="ECO:0007669"/>
    <property type="project" value="InterPro"/>
</dbReference>
<dbReference type="Gene3D" id="1.10.150.50">
    <property type="entry name" value="Transcription Factor, Ets-1"/>
    <property type="match status" value="1"/>
</dbReference>
<dbReference type="InterPro" id="IPR036961">
    <property type="entry name" value="Kinesin_motor_dom_sf"/>
</dbReference>
<gene>
    <name evidence="15" type="ORF">FisN_16Hh103</name>
</gene>
<keyword evidence="4 9" id="KW-0547">Nucleotide-binding</keyword>
<dbReference type="InterPro" id="IPR027417">
    <property type="entry name" value="P-loop_NTPase"/>
</dbReference>
<dbReference type="Gene3D" id="3.40.850.10">
    <property type="entry name" value="Kinesin motor domain"/>
    <property type="match status" value="1"/>
</dbReference>
<feature type="compositionally biased region" description="Basic and acidic residues" evidence="11">
    <location>
        <begin position="157"/>
        <end position="169"/>
    </location>
</feature>
<name>A0A1Z5KT23_FISSO</name>
<dbReference type="PRINTS" id="PR00380">
    <property type="entry name" value="KINESINHEAVY"/>
</dbReference>
<dbReference type="InterPro" id="IPR027640">
    <property type="entry name" value="Kinesin-like_fam"/>
</dbReference>
<dbReference type="GO" id="GO:0005874">
    <property type="term" value="C:microtubule"/>
    <property type="evidence" value="ECO:0007669"/>
    <property type="project" value="UniProtKB-KW"/>
</dbReference>
<feature type="region of interest" description="Disordered" evidence="11">
    <location>
        <begin position="100"/>
        <end position="245"/>
    </location>
</feature>
<feature type="domain" description="Kinesin motor" evidence="13">
    <location>
        <begin position="388"/>
        <end position="733"/>
    </location>
</feature>
<keyword evidence="12" id="KW-0732">Signal</keyword>